<dbReference type="PRINTS" id="PR00032">
    <property type="entry name" value="HTHARAC"/>
</dbReference>
<dbReference type="SUPFAM" id="SSF46689">
    <property type="entry name" value="Homeodomain-like"/>
    <property type="match status" value="2"/>
</dbReference>
<evidence type="ECO:0000256" key="1">
    <source>
        <dbReference type="ARBA" id="ARBA00023015"/>
    </source>
</evidence>
<keyword evidence="3" id="KW-0804">Transcription</keyword>
<dbReference type="Proteomes" id="UP000196118">
    <property type="component" value="Chromosome"/>
</dbReference>
<dbReference type="SMART" id="SM00342">
    <property type="entry name" value="HTH_ARAC"/>
    <property type="match status" value="1"/>
</dbReference>
<dbReference type="PROSITE" id="PS00041">
    <property type="entry name" value="HTH_ARAC_FAMILY_1"/>
    <property type="match status" value="1"/>
</dbReference>
<dbReference type="Pfam" id="PF12833">
    <property type="entry name" value="HTH_18"/>
    <property type="match status" value="1"/>
</dbReference>
<dbReference type="InterPro" id="IPR009057">
    <property type="entry name" value="Homeodomain-like_sf"/>
</dbReference>
<dbReference type="PANTHER" id="PTHR43280">
    <property type="entry name" value="ARAC-FAMILY TRANSCRIPTIONAL REGULATOR"/>
    <property type="match status" value="1"/>
</dbReference>
<dbReference type="InterPro" id="IPR020449">
    <property type="entry name" value="Tscrpt_reg_AraC-type_HTH"/>
</dbReference>
<evidence type="ECO:0000313" key="5">
    <source>
        <dbReference type="EMBL" id="ARW19645.1"/>
    </source>
</evidence>
<accession>A0A1Y0VNC9</accession>
<dbReference type="EMBL" id="CP021474">
    <property type="protein sequence ID" value="ARW19645.1"/>
    <property type="molecule type" value="Genomic_DNA"/>
</dbReference>
<dbReference type="CDD" id="cd06986">
    <property type="entry name" value="cupin_MmsR-like_N"/>
    <property type="match status" value="1"/>
</dbReference>
<name>A0A1Y0VNC9_PEDPE</name>
<evidence type="ECO:0000313" key="6">
    <source>
        <dbReference type="Proteomes" id="UP000196118"/>
    </source>
</evidence>
<dbReference type="InterPro" id="IPR037923">
    <property type="entry name" value="HTH-like"/>
</dbReference>
<dbReference type="Gene3D" id="2.60.120.280">
    <property type="entry name" value="Regulatory protein AraC"/>
    <property type="match status" value="1"/>
</dbReference>
<dbReference type="PROSITE" id="PS01124">
    <property type="entry name" value="HTH_ARAC_FAMILY_2"/>
    <property type="match status" value="1"/>
</dbReference>
<dbReference type="GO" id="GO:0043565">
    <property type="term" value="F:sequence-specific DNA binding"/>
    <property type="evidence" value="ECO:0007669"/>
    <property type="project" value="InterPro"/>
</dbReference>
<dbReference type="Gene3D" id="1.10.10.60">
    <property type="entry name" value="Homeodomain-like"/>
    <property type="match status" value="2"/>
</dbReference>
<keyword evidence="2" id="KW-0238">DNA-binding</keyword>
<keyword evidence="1" id="KW-0805">Transcription regulation</keyword>
<dbReference type="AlphaFoldDB" id="A0A1Y0VNC9"/>
<evidence type="ECO:0000256" key="2">
    <source>
        <dbReference type="ARBA" id="ARBA00023125"/>
    </source>
</evidence>
<evidence type="ECO:0000259" key="4">
    <source>
        <dbReference type="PROSITE" id="PS01124"/>
    </source>
</evidence>
<proteinExistence type="predicted"/>
<evidence type="ECO:0000256" key="3">
    <source>
        <dbReference type="ARBA" id="ARBA00023163"/>
    </source>
</evidence>
<sequence>MKKLHGFENEYLFVLPSTILNNFNFSEVIKLLYITDLGFYPKARYHFAHRNHGAKEWILIFCTHGKGTVKSATEEWQIENGSIVLLPPNEEHTYYANDDDPWDIFWVHFTGNSIDEYIPQEALQKNGFLIIDKTSTEDMQMLMSQFWQMIQALSAGFSYQSVFYSSQVLGATLAYVSLQSFLPHDAYTMGNEYITKAVKYIYDHFEEKVSLSTLTEVLDVSKSYLSRIFRQTVGTSVNRFILDIKMKQACYYLKDTNLAVHQIATRLGYDDPYYFSRIFKKVMGSSPRIFRNQEKIYCSPLSMFMI</sequence>
<organism evidence="5 6">
    <name type="scientific">Pediococcus pentosaceus</name>
    <dbReference type="NCBI Taxonomy" id="1255"/>
    <lineage>
        <taxon>Bacteria</taxon>
        <taxon>Bacillati</taxon>
        <taxon>Bacillota</taxon>
        <taxon>Bacilli</taxon>
        <taxon>Lactobacillales</taxon>
        <taxon>Lactobacillaceae</taxon>
        <taxon>Pediococcus</taxon>
    </lineage>
</organism>
<dbReference type="SUPFAM" id="SSF51215">
    <property type="entry name" value="Regulatory protein AraC"/>
    <property type="match status" value="1"/>
</dbReference>
<dbReference type="InterPro" id="IPR018060">
    <property type="entry name" value="HTH_AraC"/>
</dbReference>
<reference evidence="5 6" key="1">
    <citation type="submission" date="2017-05" db="EMBL/GenBank/DDBJ databases">
        <title>Genome sequence of Pediococcus pentosaceus strain SRCM100892.</title>
        <authorList>
            <person name="Cho S.H."/>
        </authorList>
    </citation>
    <scope>NUCLEOTIDE SEQUENCE [LARGE SCALE GENOMIC DNA]</scope>
    <source>
        <strain evidence="5 6">SRCM100892</strain>
    </source>
</reference>
<gene>
    <name evidence="5" type="ORF">S100892_01072</name>
</gene>
<protein>
    <submittedName>
        <fullName evidence="5">Putative HTH-type transcriptional regulator YisR</fullName>
    </submittedName>
</protein>
<dbReference type="Pfam" id="PF02311">
    <property type="entry name" value="AraC_binding"/>
    <property type="match status" value="1"/>
</dbReference>
<dbReference type="GO" id="GO:0003700">
    <property type="term" value="F:DNA-binding transcription factor activity"/>
    <property type="evidence" value="ECO:0007669"/>
    <property type="project" value="InterPro"/>
</dbReference>
<dbReference type="PANTHER" id="PTHR43280:SF30">
    <property type="entry name" value="MMSAB OPERON REGULATORY PROTEIN"/>
    <property type="match status" value="1"/>
</dbReference>
<dbReference type="InterPro" id="IPR018062">
    <property type="entry name" value="HTH_AraC-typ_CS"/>
</dbReference>
<dbReference type="InterPro" id="IPR003313">
    <property type="entry name" value="AraC-bd"/>
</dbReference>
<feature type="domain" description="HTH araC/xylS-type" evidence="4">
    <location>
        <begin position="195"/>
        <end position="293"/>
    </location>
</feature>